<dbReference type="OrthoDB" id="2339857at2"/>
<name>A0A429ZSA4_9ENTE</name>
<accession>A0A429ZSA4</accession>
<proteinExistence type="predicted"/>
<gene>
    <name evidence="1" type="ORF">CBF37_10935</name>
</gene>
<protein>
    <submittedName>
        <fullName evidence="1">Uncharacterized protein</fullName>
    </submittedName>
</protein>
<evidence type="ECO:0000313" key="2">
    <source>
        <dbReference type="Proteomes" id="UP000287857"/>
    </source>
</evidence>
<dbReference type="Proteomes" id="UP000287857">
    <property type="component" value="Unassembled WGS sequence"/>
</dbReference>
<sequence length="197" mass="22269">MAIYIDNYLQSDDISGTINQFITEPTKKIIFTQTADGYSLAQGTRSSQEDFIIKNNSIICILHDGATDTIEKNYDINEINQKYQNYEAELTQLVESGEQAASTTPASINTKNLTNDQAITWIRNYLIQTGNSNEDLKKISYMPQMSTDGYLEIFLYTSNVTGEHKTIQALYRIDENGHLQLSSSSNTWETVSTSYIE</sequence>
<evidence type="ECO:0000313" key="1">
    <source>
        <dbReference type="EMBL" id="RST96557.1"/>
    </source>
</evidence>
<comment type="caution">
    <text evidence="1">The sequence shown here is derived from an EMBL/GenBank/DDBJ whole genome shotgun (WGS) entry which is preliminary data.</text>
</comment>
<keyword evidence="2" id="KW-1185">Reference proteome</keyword>
<dbReference type="RefSeq" id="WP_125984772.1">
    <property type="nucleotide sequence ID" value="NZ_NGJS01000025.1"/>
</dbReference>
<organism evidence="1 2">
    <name type="scientific">Vagococcus vulneris</name>
    <dbReference type="NCBI Taxonomy" id="1977869"/>
    <lineage>
        <taxon>Bacteria</taxon>
        <taxon>Bacillati</taxon>
        <taxon>Bacillota</taxon>
        <taxon>Bacilli</taxon>
        <taxon>Lactobacillales</taxon>
        <taxon>Enterococcaceae</taxon>
        <taxon>Vagococcus</taxon>
    </lineage>
</organism>
<reference evidence="1 2" key="1">
    <citation type="submission" date="2017-05" db="EMBL/GenBank/DDBJ databases">
        <title>Vagococcus spp. assemblies.</title>
        <authorList>
            <person name="Gulvik C.A."/>
        </authorList>
    </citation>
    <scope>NUCLEOTIDE SEQUENCE [LARGE SCALE GENOMIC DNA]</scope>
    <source>
        <strain evidence="1 2">SS1995</strain>
    </source>
</reference>
<dbReference type="EMBL" id="NGJS01000025">
    <property type="protein sequence ID" value="RST96557.1"/>
    <property type="molecule type" value="Genomic_DNA"/>
</dbReference>
<dbReference type="AlphaFoldDB" id="A0A429ZSA4"/>